<dbReference type="VEuPathDB" id="FungiDB:BO80DRAFT_402628"/>
<dbReference type="OrthoDB" id="10017208at2759"/>
<evidence type="ECO:0000256" key="3">
    <source>
        <dbReference type="ARBA" id="ARBA00022989"/>
    </source>
</evidence>
<accession>A0A395H9I5</accession>
<keyword evidence="2 7" id="KW-0812">Transmembrane</keyword>
<proteinExistence type="inferred from homology"/>
<keyword evidence="3 7" id="KW-1133">Transmembrane helix</keyword>
<feature type="region of interest" description="Disordered" evidence="6">
    <location>
        <begin position="303"/>
        <end position="340"/>
    </location>
</feature>
<feature type="transmembrane region" description="Helical" evidence="7">
    <location>
        <begin position="192"/>
        <end position="212"/>
    </location>
</feature>
<sequence>MYALPVGITFLSLASITVALRLYTRVHLVRKPGWDDLLIAVSLATDIVFFVFLVIESKNGLAENQADLSPDEIRNQLKALWITIPLYNLSLTLTKLSLVFLYRRLFPTKTYRILLTITLVFVIISGLWMVLSTLLFCIPIAAFWDHSLPRTCLPASVVWCLNAGLQISTDLILVILPLPILASLRLPKRQKAALLVIFALGFFVCATSIVRLTTIIELIRTPDFTEGNGLAATWSFVESNVAIICACLPPLRPLLIRFCPHLIPSRMRSSYNRDKQSPSKGGVDFVTANPFAPSNTSYVASITGNCSTNHNNNNNHNSHEQQQQQNQNHTRDGSTSTHPETEGIQIMRELRWDSYSVGTASMEGGVGEGGEERKSEHHHQQHMHPYWVLGA</sequence>
<reference evidence="9 10" key="1">
    <citation type="submission" date="2018-02" db="EMBL/GenBank/DDBJ databases">
        <title>The genomes of Aspergillus section Nigri reveals drivers in fungal speciation.</title>
        <authorList>
            <consortium name="DOE Joint Genome Institute"/>
            <person name="Vesth T.C."/>
            <person name="Nybo J."/>
            <person name="Theobald S."/>
            <person name="Brandl J."/>
            <person name="Frisvad J.C."/>
            <person name="Nielsen K.F."/>
            <person name="Lyhne E.K."/>
            <person name="Kogle M.E."/>
            <person name="Kuo A."/>
            <person name="Riley R."/>
            <person name="Clum A."/>
            <person name="Nolan M."/>
            <person name="Lipzen A."/>
            <person name="Salamov A."/>
            <person name="Henrissat B."/>
            <person name="Wiebenga A."/>
            <person name="De vries R.P."/>
            <person name="Grigoriev I.V."/>
            <person name="Mortensen U.H."/>
            <person name="Andersen M.R."/>
            <person name="Baker S.E."/>
        </authorList>
    </citation>
    <scope>NUCLEOTIDE SEQUENCE [LARGE SCALE GENOMIC DNA]</scope>
    <source>
        <strain evidence="9 10">CBS 121593</strain>
    </source>
</reference>
<evidence type="ECO:0000259" key="8">
    <source>
        <dbReference type="Pfam" id="PF20684"/>
    </source>
</evidence>
<dbReference type="GO" id="GO:0016020">
    <property type="term" value="C:membrane"/>
    <property type="evidence" value="ECO:0007669"/>
    <property type="project" value="UniProtKB-SubCell"/>
</dbReference>
<dbReference type="AlphaFoldDB" id="A0A395H9I5"/>
<dbReference type="EMBL" id="KZ824429">
    <property type="protein sequence ID" value="RAL02894.1"/>
    <property type="molecule type" value="Genomic_DNA"/>
</dbReference>
<feature type="compositionally biased region" description="Low complexity" evidence="6">
    <location>
        <begin position="309"/>
        <end position="328"/>
    </location>
</feature>
<feature type="transmembrane region" description="Helical" evidence="7">
    <location>
        <begin position="113"/>
        <end position="144"/>
    </location>
</feature>
<dbReference type="InterPro" id="IPR052337">
    <property type="entry name" value="SAT4-like"/>
</dbReference>
<evidence type="ECO:0000256" key="6">
    <source>
        <dbReference type="SAM" id="MobiDB-lite"/>
    </source>
</evidence>
<comment type="subcellular location">
    <subcellularLocation>
        <location evidence="1">Membrane</location>
        <topology evidence="1">Multi-pass membrane protein</topology>
    </subcellularLocation>
</comment>
<evidence type="ECO:0000256" key="5">
    <source>
        <dbReference type="ARBA" id="ARBA00038359"/>
    </source>
</evidence>
<dbReference type="GeneID" id="37222480"/>
<protein>
    <recommendedName>
        <fullName evidence="8">Rhodopsin domain-containing protein</fullName>
    </recommendedName>
</protein>
<dbReference type="PANTHER" id="PTHR33048">
    <property type="entry name" value="PTH11-LIKE INTEGRAL MEMBRANE PROTEIN (AFU_ORTHOLOGUE AFUA_5G11245)"/>
    <property type="match status" value="1"/>
</dbReference>
<dbReference type="Pfam" id="PF20684">
    <property type="entry name" value="Fung_rhodopsin"/>
    <property type="match status" value="1"/>
</dbReference>
<dbReference type="STRING" id="1448316.A0A395H9I5"/>
<evidence type="ECO:0000256" key="4">
    <source>
        <dbReference type="ARBA" id="ARBA00023136"/>
    </source>
</evidence>
<dbReference type="Proteomes" id="UP000249402">
    <property type="component" value="Unassembled WGS sequence"/>
</dbReference>
<evidence type="ECO:0000313" key="10">
    <source>
        <dbReference type="Proteomes" id="UP000249402"/>
    </source>
</evidence>
<name>A0A395H9I5_9EURO</name>
<comment type="similarity">
    <text evidence="5">Belongs to the SAT4 family.</text>
</comment>
<feature type="transmembrane region" description="Helical" evidence="7">
    <location>
        <begin position="6"/>
        <end position="24"/>
    </location>
</feature>
<evidence type="ECO:0000256" key="1">
    <source>
        <dbReference type="ARBA" id="ARBA00004141"/>
    </source>
</evidence>
<evidence type="ECO:0000256" key="7">
    <source>
        <dbReference type="SAM" id="Phobius"/>
    </source>
</evidence>
<evidence type="ECO:0000256" key="2">
    <source>
        <dbReference type="ARBA" id="ARBA00022692"/>
    </source>
</evidence>
<dbReference type="RefSeq" id="XP_025577221.1">
    <property type="nucleotide sequence ID" value="XM_025717615.1"/>
</dbReference>
<feature type="transmembrane region" description="Helical" evidence="7">
    <location>
        <begin position="156"/>
        <end position="180"/>
    </location>
</feature>
<organism evidence="9 10">
    <name type="scientific">Aspergillus ibericus CBS 121593</name>
    <dbReference type="NCBI Taxonomy" id="1448316"/>
    <lineage>
        <taxon>Eukaryota</taxon>
        <taxon>Fungi</taxon>
        <taxon>Dikarya</taxon>
        <taxon>Ascomycota</taxon>
        <taxon>Pezizomycotina</taxon>
        <taxon>Eurotiomycetes</taxon>
        <taxon>Eurotiomycetidae</taxon>
        <taxon>Eurotiales</taxon>
        <taxon>Aspergillaceae</taxon>
        <taxon>Aspergillus</taxon>
        <taxon>Aspergillus subgen. Circumdati</taxon>
    </lineage>
</organism>
<feature type="region of interest" description="Disordered" evidence="6">
    <location>
        <begin position="359"/>
        <end position="391"/>
    </location>
</feature>
<feature type="transmembrane region" description="Helical" evidence="7">
    <location>
        <begin position="79"/>
        <end position="101"/>
    </location>
</feature>
<keyword evidence="10" id="KW-1185">Reference proteome</keyword>
<feature type="transmembrane region" description="Helical" evidence="7">
    <location>
        <begin position="36"/>
        <end position="55"/>
    </location>
</feature>
<keyword evidence="4 7" id="KW-0472">Membrane</keyword>
<dbReference type="PANTHER" id="PTHR33048:SF47">
    <property type="entry name" value="INTEGRAL MEMBRANE PROTEIN-RELATED"/>
    <property type="match status" value="1"/>
</dbReference>
<feature type="domain" description="Rhodopsin" evidence="8">
    <location>
        <begin position="20"/>
        <end position="256"/>
    </location>
</feature>
<dbReference type="InterPro" id="IPR049326">
    <property type="entry name" value="Rhodopsin_dom_fungi"/>
</dbReference>
<evidence type="ECO:0000313" key="9">
    <source>
        <dbReference type="EMBL" id="RAL02894.1"/>
    </source>
</evidence>
<gene>
    <name evidence="9" type="ORF">BO80DRAFT_402628</name>
</gene>